<keyword evidence="2" id="KW-1185">Reference proteome</keyword>
<reference evidence="1" key="1">
    <citation type="submission" date="2013-10" db="EMBL/GenBank/DDBJ databases">
        <title>Genomic analysis of the causative agents of coccidiosis in chickens.</title>
        <authorList>
            <person name="Reid A.J."/>
            <person name="Blake D."/>
            <person name="Billington K."/>
            <person name="Browne H."/>
            <person name="Dunn M."/>
            <person name="Hung S."/>
            <person name="Kawahara F."/>
            <person name="Miranda-Saavedra D."/>
            <person name="Mourier T."/>
            <person name="Nagra H."/>
            <person name="Otto T.D."/>
            <person name="Rawlings N."/>
            <person name="Sanchez A."/>
            <person name="Sanders M."/>
            <person name="Subramaniam C."/>
            <person name="Tay Y."/>
            <person name="Dear P."/>
            <person name="Doerig C."/>
            <person name="Gruber A."/>
            <person name="Parkinson J."/>
            <person name="Shirley M."/>
            <person name="Wan K.L."/>
            <person name="Berriman M."/>
            <person name="Tomley F."/>
            <person name="Pain A."/>
        </authorList>
    </citation>
    <scope>NUCLEOTIDE SEQUENCE [LARGE SCALE GENOMIC DNA]</scope>
    <source>
        <strain evidence="1">Weybridge</strain>
    </source>
</reference>
<gene>
    <name evidence="1" type="ORF">EMWEY_00022250</name>
</gene>
<sequence>MAHRRLAEGGEGVNQYELSVIEDCLDLEAEMGLLQQRAISSSTIDSSSRVTQLVSMLQEAAAAQESMHGSLPIAVQLPSSEQWLGYQSGFAPADGGLVHMQTPLIHASAEHGESSMVTPGLDPNSWIDAAPRFGLQSIGQEGHGFSPVTDDERRTEHAPAVPPWQRYHRRDFKEIIWTGDIRSHPYVRLPVLGEGVFPRYIDAMSLFVQRPWKLSPHTHLATIRSLLLQKTLNQMDVNSLMNAVERLIISSWIQGKKGARGNSPIYLVEALGNYFLAFDAIVCTAEVLGQYMLLPVWWNTYVSAFHTNYDFPVSAVGMTELAGFNTELAKRLVAALEIYKQGMRPPLMEVVALKRLLFCYPLGRHRLKDGKWDDWRKDGEMT</sequence>
<dbReference type="RefSeq" id="XP_013336103.1">
    <property type="nucleotide sequence ID" value="XM_013480649.1"/>
</dbReference>
<organism evidence="1 2">
    <name type="scientific">Eimeria maxima</name>
    <name type="common">Coccidian parasite</name>
    <dbReference type="NCBI Taxonomy" id="5804"/>
    <lineage>
        <taxon>Eukaryota</taxon>
        <taxon>Sar</taxon>
        <taxon>Alveolata</taxon>
        <taxon>Apicomplexa</taxon>
        <taxon>Conoidasida</taxon>
        <taxon>Coccidia</taxon>
        <taxon>Eucoccidiorida</taxon>
        <taxon>Eimeriorina</taxon>
        <taxon>Eimeriidae</taxon>
        <taxon>Eimeria</taxon>
    </lineage>
</organism>
<protein>
    <submittedName>
        <fullName evidence="1">Uncharacterized protein</fullName>
    </submittedName>
</protein>
<dbReference type="EMBL" id="HG720423">
    <property type="protein sequence ID" value="CDJ59455.1"/>
    <property type="molecule type" value="Genomic_DNA"/>
</dbReference>
<dbReference type="GeneID" id="25336211"/>
<dbReference type="Proteomes" id="UP000030763">
    <property type="component" value="Unassembled WGS sequence"/>
</dbReference>
<accession>U6MCR5</accession>
<dbReference type="AlphaFoldDB" id="U6MCR5"/>
<dbReference type="OrthoDB" id="347609at2759"/>
<proteinExistence type="predicted"/>
<dbReference type="VEuPathDB" id="ToxoDB:EMWEY_00022250"/>
<reference evidence="1" key="2">
    <citation type="submission" date="2013-10" db="EMBL/GenBank/DDBJ databases">
        <authorList>
            <person name="Aslett M."/>
        </authorList>
    </citation>
    <scope>NUCLEOTIDE SEQUENCE [LARGE SCALE GENOMIC DNA]</scope>
    <source>
        <strain evidence="1">Weybridge</strain>
    </source>
</reference>
<evidence type="ECO:0000313" key="2">
    <source>
        <dbReference type="Proteomes" id="UP000030763"/>
    </source>
</evidence>
<evidence type="ECO:0000313" key="1">
    <source>
        <dbReference type="EMBL" id="CDJ59455.1"/>
    </source>
</evidence>
<name>U6MCR5_EIMMA</name>
<dbReference type="OMA" id="CYLMIFD"/>